<evidence type="ECO:0000313" key="10">
    <source>
        <dbReference type="Proteomes" id="UP000295718"/>
    </source>
</evidence>
<keyword evidence="10" id="KW-1185">Reference proteome</keyword>
<keyword evidence="2" id="KW-1003">Cell membrane</keyword>
<dbReference type="OrthoDB" id="2011568at2"/>
<evidence type="ECO:0000259" key="8">
    <source>
        <dbReference type="Pfam" id="PF02687"/>
    </source>
</evidence>
<feature type="transmembrane region" description="Helical" evidence="7">
    <location>
        <begin position="442"/>
        <end position="463"/>
    </location>
</feature>
<dbReference type="GO" id="GO:0022857">
    <property type="term" value="F:transmembrane transporter activity"/>
    <property type="evidence" value="ECO:0007669"/>
    <property type="project" value="TreeGrafter"/>
</dbReference>
<keyword evidence="4 7" id="KW-1133">Transmembrane helix</keyword>
<dbReference type="EMBL" id="SLUO01000004">
    <property type="protein sequence ID" value="TCL59550.1"/>
    <property type="molecule type" value="Genomic_DNA"/>
</dbReference>
<proteinExistence type="inferred from homology"/>
<comment type="subcellular location">
    <subcellularLocation>
        <location evidence="1">Cell membrane</location>
        <topology evidence="1">Multi-pass membrane protein</topology>
    </subcellularLocation>
</comment>
<evidence type="ECO:0000256" key="7">
    <source>
        <dbReference type="SAM" id="Phobius"/>
    </source>
</evidence>
<feature type="transmembrane region" description="Helical" evidence="7">
    <location>
        <begin position="714"/>
        <end position="736"/>
    </location>
</feature>
<evidence type="ECO:0000256" key="1">
    <source>
        <dbReference type="ARBA" id="ARBA00004651"/>
    </source>
</evidence>
<comment type="similarity">
    <text evidence="6">Belongs to the ABC-4 integral membrane protein family.</text>
</comment>
<evidence type="ECO:0000256" key="4">
    <source>
        <dbReference type="ARBA" id="ARBA00022989"/>
    </source>
</evidence>
<feature type="transmembrane region" description="Helical" evidence="7">
    <location>
        <begin position="655"/>
        <end position="685"/>
    </location>
</feature>
<keyword evidence="9" id="KW-0449">Lipoprotein</keyword>
<evidence type="ECO:0000256" key="3">
    <source>
        <dbReference type="ARBA" id="ARBA00022692"/>
    </source>
</evidence>
<feature type="transmembrane region" description="Helical" evidence="7">
    <location>
        <begin position="271"/>
        <end position="291"/>
    </location>
</feature>
<dbReference type="PANTHER" id="PTHR30572">
    <property type="entry name" value="MEMBRANE COMPONENT OF TRANSPORTER-RELATED"/>
    <property type="match status" value="1"/>
</dbReference>
<dbReference type="InterPro" id="IPR050250">
    <property type="entry name" value="Macrolide_Exporter_MacB"/>
</dbReference>
<dbReference type="GO" id="GO:0005886">
    <property type="term" value="C:plasma membrane"/>
    <property type="evidence" value="ECO:0007669"/>
    <property type="project" value="UniProtKB-SubCell"/>
</dbReference>
<name>A0A4R1R2E6_9FIRM</name>
<accession>A0A4R1R2E6</accession>
<feature type="domain" description="ABC3 transporter permease C-terminal" evidence="8">
    <location>
        <begin position="670"/>
        <end position="784"/>
    </location>
</feature>
<feature type="transmembrane region" description="Helical" evidence="7">
    <location>
        <begin position="321"/>
        <end position="345"/>
    </location>
</feature>
<sequence>MEIFTLLKANIRNKKGNFISTLVLIFILSLVLTTVISVVTNSDRRLEEAYQEVNMPDSMSAVKEDNYTEEMAETIKECEGVDSVEVLKALYSTGVFVDGERTDRMLFFDYDNREHRYNQYSEDLDEFLEENRTPEKGEILLPVSFVQNYGCAVGDMVYIDAGGKEQGFKIAGFIEEPLAGAFIMGIKNALMNSQDFKELYEERLHSEDIEQGGEKGVILYQCIYIHAQEEWKDDIYQLRKNIDDVSGFMSAADVALTIGESRTYTMLLNHILAGILVLFSVLLFIVVLVIMGHSVVSTIEMEYVSFGVLKSQGFTKWKLRLILILQYVLSGITGIVLGTAASIPATGFLIDIFTPISGVLASRELNLGISIPLLMFVLALACLYVLIKTKKLASISPVRAISGGRDSVYFSDRMQMPVTGKTKRGFKSRLAFRQLTSNAKQYIGIGIISCILTFFMIAVTAFGQMANVDWLYRLFGWINADIIVDYGHYPELQKEIEEVIADRGGIEESENKNQYYFLIDGYNFAGRVDGSVQKLDTIIDGRIPLYENEIVVTELVSDILGKGIGDEVAIGYGEEEADYLIVGTYQCANDVGKIFCMNTEGMKRLKPDYEYNIYEYVLSDSSTAKDIVSELEKKYASYAGKMTFTDNSEKETDPMLLVVITAIEGIFFIIYVISIAVIAVSSLMVSGRTFLKERKDIGIYKACGFTTGMLRIQFALRFVFVSLIGAAVGICLNLWLNDPMMVAILKQMGISIFHTRYNFLTIAVPVAIVVTVFFLFSYIVAGKIKKVSTRELIVE</sequence>
<dbReference type="STRING" id="1469948.GCA_000732725_03573"/>
<keyword evidence="5 7" id="KW-0472">Membrane</keyword>
<dbReference type="PANTHER" id="PTHR30572:SF4">
    <property type="entry name" value="ABC TRANSPORTER PERMEASE YTRF"/>
    <property type="match status" value="1"/>
</dbReference>
<evidence type="ECO:0000256" key="5">
    <source>
        <dbReference type="ARBA" id="ARBA00023136"/>
    </source>
</evidence>
<keyword evidence="3 7" id="KW-0812">Transmembrane</keyword>
<feature type="transmembrane region" description="Helical" evidence="7">
    <location>
        <begin position="21"/>
        <end position="39"/>
    </location>
</feature>
<comment type="caution">
    <text evidence="9">The sequence shown here is derived from an EMBL/GenBank/DDBJ whole genome shotgun (WGS) entry which is preliminary data.</text>
</comment>
<organism evidence="9 10">
    <name type="scientific">Kineothrix alysoides</name>
    <dbReference type="NCBI Taxonomy" id="1469948"/>
    <lineage>
        <taxon>Bacteria</taxon>
        <taxon>Bacillati</taxon>
        <taxon>Bacillota</taxon>
        <taxon>Clostridia</taxon>
        <taxon>Lachnospirales</taxon>
        <taxon>Lachnospiraceae</taxon>
        <taxon>Kineothrix</taxon>
    </lineage>
</organism>
<protein>
    <submittedName>
        <fullName evidence="9">ABC-type lipoprotein release transport system permease subunit</fullName>
    </submittedName>
</protein>
<feature type="domain" description="ABC3 transporter permease C-terminal" evidence="8">
    <location>
        <begin position="278"/>
        <end position="387"/>
    </location>
</feature>
<evidence type="ECO:0000256" key="2">
    <source>
        <dbReference type="ARBA" id="ARBA00022475"/>
    </source>
</evidence>
<dbReference type="InterPro" id="IPR003838">
    <property type="entry name" value="ABC3_permease_C"/>
</dbReference>
<dbReference type="Pfam" id="PF02687">
    <property type="entry name" value="FtsX"/>
    <property type="match status" value="2"/>
</dbReference>
<evidence type="ECO:0000313" key="9">
    <source>
        <dbReference type="EMBL" id="TCL59550.1"/>
    </source>
</evidence>
<evidence type="ECO:0000256" key="6">
    <source>
        <dbReference type="ARBA" id="ARBA00038076"/>
    </source>
</evidence>
<feature type="transmembrane region" description="Helical" evidence="7">
    <location>
        <begin position="365"/>
        <end position="387"/>
    </location>
</feature>
<gene>
    <name evidence="9" type="ORF">EDD76_104288</name>
</gene>
<feature type="transmembrane region" description="Helical" evidence="7">
    <location>
        <begin position="756"/>
        <end position="781"/>
    </location>
</feature>
<dbReference type="Proteomes" id="UP000295718">
    <property type="component" value="Unassembled WGS sequence"/>
</dbReference>
<dbReference type="RefSeq" id="WP_031392195.1">
    <property type="nucleotide sequence ID" value="NZ_JPNB01000002.1"/>
</dbReference>
<reference evidence="9 10" key="1">
    <citation type="submission" date="2019-03" db="EMBL/GenBank/DDBJ databases">
        <title>Genomic Encyclopedia of Type Strains, Phase IV (KMG-IV): sequencing the most valuable type-strain genomes for metagenomic binning, comparative biology and taxonomic classification.</title>
        <authorList>
            <person name="Goeker M."/>
        </authorList>
    </citation>
    <scope>NUCLEOTIDE SEQUENCE [LARGE SCALE GENOMIC DNA]</scope>
    <source>
        <strain evidence="9 10">DSM 100556</strain>
    </source>
</reference>
<dbReference type="AlphaFoldDB" id="A0A4R1R2E6"/>